<feature type="transmembrane region" description="Helical" evidence="9">
    <location>
        <begin position="340"/>
        <end position="360"/>
    </location>
</feature>
<organism evidence="12 13">
    <name type="scientific">Haematobacter missouriensis</name>
    <dbReference type="NCBI Taxonomy" id="366616"/>
    <lineage>
        <taxon>Bacteria</taxon>
        <taxon>Pseudomonadati</taxon>
        <taxon>Pseudomonadota</taxon>
        <taxon>Alphaproteobacteria</taxon>
        <taxon>Rhodobacterales</taxon>
        <taxon>Paracoccaceae</taxon>
        <taxon>Haematobacter</taxon>
    </lineage>
</organism>
<dbReference type="EMBL" id="NIPX01000010">
    <property type="protein sequence ID" value="OWJ84074.1"/>
    <property type="molecule type" value="Genomic_DNA"/>
</dbReference>
<evidence type="ECO:0000256" key="2">
    <source>
        <dbReference type="ARBA" id="ARBA00008335"/>
    </source>
</evidence>
<dbReference type="GO" id="GO:0005886">
    <property type="term" value="C:plasma membrane"/>
    <property type="evidence" value="ECO:0007669"/>
    <property type="project" value="UniProtKB-SubCell"/>
</dbReference>
<dbReference type="CDD" id="cd17324">
    <property type="entry name" value="MFS_NepI_like"/>
    <property type="match status" value="1"/>
</dbReference>
<feature type="transmembrane region" description="Helical" evidence="9">
    <location>
        <begin position="313"/>
        <end position="334"/>
    </location>
</feature>
<dbReference type="SUPFAM" id="SSF103473">
    <property type="entry name" value="MFS general substrate transporter"/>
    <property type="match status" value="1"/>
</dbReference>
<evidence type="ECO:0000256" key="5">
    <source>
        <dbReference type="ARBA" id="ARBA00022692"/>
    </source>
</evidence>
<keyword evidence="10" id="KW-0732">Signal</keyword>
<feature type="transmembrane region" description="Helical" evidence="9">
    <location>
        <begin position="250"/>
        <end position="270"/>
    </location>
</feature>
<feature type="domain" description="Major facilitator superfamily (MFS) profile" evidence="11">
    <location>
        <begin position="36"/>
        <end position="423"/>
    </location>
</feature>
<dbReference type="InterPro" id="IPR036259">
    <property type="entry name" value="MFS_trans_sf"/>
</dbReference>
<feature type="chain" id="PRO_5012307073" evidence="10">
    <location>
        <begin position="20"/>
        <end position="444"/>
    </location>
</feature>
<protein>
    <submittedName>
        <fullName evidence="12">MFS transporter</fullName>
    </submittedName>
</protein>
<feature type="compositionally biased region" description="Low complexity" evidence="8">
    <location>
        <begin position="10"/>
        <end position="30"/>
    </location>
</feature>
<dbReference type="OrthoDB" id="63984at2"/>
<comment type="similarity">
    <text evidence="2">Belongs to the major facilitator superfamily.</text>
</comment>
<evidence type="ECO:0000256" key="3">
    <source>
        <dbReference type="ARBA" id="ARBA00022448"/>
    </source>
</evidence>
<dbReference type="AlphaFoldDB" id="A0A212ARI1"/>
<evidence type="ECO:0000256" key="6">
    <source>
        <dbReference type="ARBA" id="ARBA00022989"/>
    </source>
</evidence>
<keyword evidence="7 9" id="KW-0472">Membrane</keyword>
<feature type="transmembrane region" description="Helical" evidence="9">
    <location>
        <begin position="74"/>
        <end position="94"/>
    </location>
</feature>
<accession>A0A212ARI1</accession>
<dbReference type="PANTHER" id="PTHR43271">
    <property type="entry name" value="BLL2771 PROTEIN"/>
    <property type="match status" value="1"/>
</dbReference>
<feature type="transmembrane region" description="Helical" evidence="9">
    <location>
        <begin position="106"/>
        <end position="125"/>
    </location>
</feature>
<evidence type="ECO:0000259" key="11">
    <source>
        <dbReference type="PROSITE" id="PS50850"/>
    </source>
</evidence>
<evidence type="ECO:0000256" key="4">
    <source>
        <dbReference type="ARBA" id="ARBA00022475"/>
    </source>
</evidence>
<dbReference type="Proteomes" id="UP000196640">
    <property type="component" value="Unassembled WGS sequence"/>
</dbReference>
<dbReference type="STRING" id="366616.CG51_11320"/>
<dbReference type="GO" id="GO:0022857">
    <property type="term" value="F:transmembrane transporter activity"/>
    <property type="evidence" value="ECO:0007669"/>
    <property type="project" value="InterPro"/>
</dbReference>
<comment type="caution">
    <text evidence="12">The sequence shown here is derived from an EMBL/GenBank/DDBJ whole genome shotgun (WGS) entry which is preliminary data.</text>
</comment>
<feature type="transmembrane region" description="Helical" evidence="9">
    <location>
        <begin position="42"/>
        <end position="62"/>
    </location>
</feature>
<evidence type="ECO:0000256" key="8">
    <source>
        <dbReference type="SAM" id="MobiDB-lite"/>
    </source>
</evidence>
<comment type="subcellular location">
    <subcellularLocation>
        <location evidence="1">Cell membrane</location>
        <topology evidence="1">Multi-pass membrane protein</topology>
    </subcellularLocation>
</comment>
<feature type="transmembrane region" description="Helical" evidence="9">
    <location>
        <begin position="282"/>
        <end position="301"/>
    </location>
</feature>
<evidence type="ECO:0000313" key="13">
    <source>
        <dbReference type="Proteomes" id="UP000196640"/>
    </source>
</evidence>
<sequence length="444" mass="45505">MATALTPRFSTASSPAVTASPAAAPAAPPARAGTPAFARIRLAMFLAGFSTFALIYCVQPLLPAFAQEFGLSPASSSLALSLTTGFLAFAIMVMAMLARRFSPKKVMVAGMFGAAALNLAVALLPEWYGILAARALEGLVLGGVPAVAMAYLAEEIAPGDLGRAMGLYIGGTAFGAMVGRIGMGVLTEFWSWRVAMEVLGAFCLAAAIGFALLLPPARQPTGSGRGGSVGLGFHLKAWRAHLGNPALQRLYLLGFCLTSVFSTVFNYATFRLVGDPYGLSPSMVSLIFLTFGFGIVSSSLAGSLSDRLGRRPMLVTAFGVILTGVLVTLAQPIALICLGIALIATGFFIGHSVASSAVGAAARGNKGHATALYLMFYYAGASLTGWAGGWFWQHGGWPGLAGLTVGVSLLGLAVAAFGPRVSAVQAGGQAVGRTVGRTGPDARD</sequence>
<keyword evidence="3" id="KW-0813">Transport</keyword>
<name>A0A212ARI1_9RHOB</name>
<feature type="signal peptide" evidence="10">
    <location>
        <begin position="1"/>
        <end position="19"/>
    </location>
</feature>
<gene>
    <name evidence="12" type="ORF">CDV52_09295</name>
</gene>
<feature type="transmembrane region" description="Helical" evidence="9">
    <location>
        <begin position="397"/>
        <end position="417"/>
    </location>
</feature>
<feature type="region of interest" description="Disordered" evidence="8">
    <location>
        <begin position="1"/>
        <end position="30"/>
    </location>
</feature>
<dbReference type="PROSITE" id="PS50850">
    <property type="entry name" value="MFS"/>
    <property type="match status" value="1"/>
</dbReference>
<dbReference type="RefSeq" id="WP_088233624.1">
    <property type="nucleotide sequence ID" value="NZ_NIPX01000010.1"/>
</dbReference>
<keyword evidence="6 9" id="KW-1133">Transmembrane helix</keyword>
<keyword evidence="5 9" id="KW-0812">Transmembrane</keyword>
<evidence type="ECO:0000256" key="7">
    <source>
        <dbReference type="ARBA" id="ARBA00023136"/>
    </source>
</evidence>
<evidence type="ECO:0000313" key="12">
    <source>
        <dbReference type="EMBL" id="OWJ84074.1"/>
    </source>
</evidence>
<feature type="transmembrane region" description="Helical" evidence="9">
    <location>
        <begin position="165"/>
        <end position="186"/>
    </location>
</feature>
<feature type="transmembrane region" description="Helical" evidence="9">
    <location>
        <begin position="372"/>
        <end position="391"/>
    </location>
</feature>
<dbReference type="Pfam" id="PF07690">
    <property type="entry name" value="MFS_1"/>
    <property type="match status" value="2"/>
</dbReference>
<dbReference type="Gene3D" id="1.20.1250.20">
    <property type="entry name" value="MFS general substrate transporter like domains"/>
    <property type="match status" value="1"/>
</dbReference>
<evidence type="ECO:0000256" key="9">
    <source>
        <dbReference type="SAM" id="Phobius"/>
    </source>
</evidence>
<dbReference type="InterPro" id="IPR020846">
    <property type="entry name" value="MFS_dom"/>
</dbReference>
<evidence type="ECO:0000256" key="10">
    <source>
        <dbReference type="SAM" id="SignalP"/>
    </source>
</evidence>
<dbReference type="PANTHER" id="PTHR43271:SF1">
    <property type="entry name" value="INNER MEMBRANE TRANSPORT PROTEIN YNFM"/>
    <property type="match status" value="1"/>
</dbReference>
<reference evidence="13" key="1">
    <citation type="submission" date="2016-11" db="EMBL/GenBank/DDBJ databases">
        <title>Comparison of Traditional DNA-DNA Hybridization with In Silico Genomic Analysis.</title>
        <authorList>
            <person name="Nicholson A.C."/>
            <person name="Humrighouse B.W."/>
            <person name="Graziano J."/>
            <person name="Lasker B."/>
            <person name="Whitney A.M."/>
            <person name="Mcquiston J.R."/>
            <person name="Bell M."/>
        </authorList>
    </citation>
    <scope>NUCLEOTIDE SEQUENCE [LARGE SCALE GENOMIC DNA]</scope>
    <source>
        <strain evidence="13">H2381</strain>
    </source>
</reference>
<dbReference type="InterPro" id="IPR011701">
    <property type="entry name" value="MFS"/>
</dbReference>
<keyword evidence="4" id="KW-1003">Cell membrane</keyword>
<evidence type="ECO:0000256" key="1">
    <source>
        <dbReference type="ARBA" id="ARBA00004651"/>
    </source>
</evidence>
<feature type="transmembrane region" description="Helical" evidence="9">
    <location>
        <begin position="192"/>
        <end position="214"/>
    </location>
</feature>
<proteinExistence type="inferred from homology"/>
<feature type="transmembrane region" description="Helical" evidence="9">
    <location>
        <begin position="131"/>
        <end position="153"/>
    </location>
</feature>